<evidence type="ECO:0000256" key="10">
    <source>
        <dbReference type="PROSITE-ProRule" id="PRU00473"/>
    </source>
</evidence>
<dbReference type="Proteomes" id="UP000464718">
    <property type="component" value="Plasmid pvpsd2016-1"/>
</dbReference>
<dbReference type="InterPro" id="IPR036737">
    <property type="entry name" value="OmpA-like_sf"/>
</dbReference>
<dbReference type="Gene3D" id="3.30.1330.60">
    <property type="entry name" value="OmpA-like domain"/>
    <property type="match status" value="1"/>
</dbReference>
<keyword evidence="6" id="KW-0406">Ion transport</keyword>
<protein>
    <submittedName>
        <fullName evidence="16">OmpA family protein</fullName>
    </submittedName>
    <submittedName>
        <fullName evidence="15">Outer membrane beta-barrel protein</fullName>
    </submittedName>
    <submittedName>
        <fullName evidence="14">Outer membrane protein A</fullName>
    </submittedName>
</protein>
<keyword evidence="7" id="KW-0626">Porin</keyword>
<dbReference type="Pfam" id="PF13505">
    <property type="entry name" value="OMP_b-brl"/>
    <property type="match status" value="1"/>
</dbReference>
<name>A0A1Y1BAV0_VIBPH</name>
<dbReference type="EMBL" id="AP014861">
    <property type="protein sequence ID" value="BAX57015.1"/>
    <property type="molecule type" value="Genomic_DNA"/>
</dbReference>
<evidence type="ECO:0000256" key="5">
    <source>
        <dbReference type="ARBA" id="ARBA00022729"/>
    </source>
</evidence>
<dbReference type="PANTHER" id="PTHR30329:SF21">
    <property type="entry name" value="LIPOPROTEIN YIAD-RELATED"/>
    <property type="match status" value="1"/>
</dbReference>
<reference evidence="16 17" key="2">
    <citation type="submission" date="2018-12" db="EMBL/GenBank/DDBJ databases">
        <title>Genomic insights into the evolutionary origins and pathogenicity of five Vibrio parahaemolyticus strains isolated from the shrimp with acute hepatopancreatic necrosis disease (AHPND).</title>
        <authorList>
            <person name="Yang Q."/>
            <person name="Dong X."/>
            <person name="Xie G."/>
            <person name="Fu S."/>
            <person name="Zou P."/>
            <person name="Sun J."/>
            <person name="Wang Y."/>
            <person name="Huang J."/>
        </authorList>
    </citation>
    <scope>NUCLEOTIDE SEQUENCE [LARGE SCALE GENOMIC DNA]</scope>
    <source>
        <strain evidence="16 17">20160303005-1</strain>
        <plasmid evidence="17">pvpsd2016-1</plasmid>
        <plasmid evidence="16">pVPSD2016-1</plasmid>
    </source>
</reference>
<evidence type="ECO:0000313" key="13">
    <source>
        <dbReference type="EMBL" id="BAX56754.1"/>
    </source>
</evidence>
<geneLocation type="plasmid" evidence="14">
    <name>pVPE61b</name>
</geneLocation>
<accession>A0A1Y1BAV0</accession>
<evidence type="ECO:0000313" key="17">
    <source>
        <dbReference type="Proteomes" id="UP000464718"/>
    </source>
</evidence>
<evidence type="ECO:0000256" key="1">
    <source>
        <dbReference type="ARBA" id="ARBA00004571"/>
    </source>
</evidence>
<reference evidence="14" key="1">
    <citation type="journal article" date="2017" name="Infect. Genet. Evol.">
        <title>Plasmid dynamics in Vibrio parahaemolyticus strains related to shrimp Acute Hepatopancreatic Necrosis Syndrome (AHPNS).</title>
        <authorList>
            <person name="Theethakaew C."/>
            <person name="Nakamura S."/>
            <person name="Motooka D."/>
            <person name="Matsuda S."/>
            <person name="Kodama T."/>
            <person name="Chonsin K."/>
            <person name="Suthienkul O."/>
            <person name="Iida T."/>
        </authorList>
    </citation>
    <scope>NUCLEOTIDE SEQUENCE</scope>
    <source>
        <strain evidence="14">VPE61</strain>
        <plasmid evidence="13">pVP2HP</plasmid>
        <plasmid evidence="14">pVPE61b</plasmid>
    </source>
</reference>
<evidence type="ECO:0000259" key="12">
    <source>
        <dbReference type="PROSITE" id="PS51123"/>
    </source>
</evidence>
<geneLocation type="plasmid" evidence="16">
    <name>pVPSD2016-1</name>
</geneLocation>
<dbReference type="RefSeq" id="WP_017449262.1">
    <property type="nucleotide sequence ID" value="NZ_AP014859.1"/>
</dbReference>
<dbReference type="Proteomes" id="UP000555836">
    <property type="component" value="Unassembled WGS sequence"/>
</dbReference>
<dbReference type="PROSITE" id="PS51123">
    <property type="entry name" value="OMPA_2"/>
    <property type="match status" value="1"/>
</dbReference>
<dbReference type="SUPFAM" id="SSF56925">
    <property type="entry name" value="OMPA-like"/>
    <property type="match status" value="1"/>
</dbReference>
<feature type="signal peptide" evidence="11">
    <location>
        <begin position="1"/>
        <end position="23"/>
    </location>
</feature>
<evidence type="ECO:0000256" key="9">
    <source>
        <dbReference type="ARBA" id="ARBA00023237"/>
    </source>
</evidence>
<dbReference type="PANTHER" id="PTHR30329">
    <property type="entry name" value="STATOR ELEMENT OF FLAGELLAR MOTOR COMPLEX"/>
    <property type="match status" value="1"/>
</dbReference>
<evidence type="ECO:0000313" key="14">
    <source>
        <dbReference type="EMBL" id="BAX57015.1"/>
    </source>
</evidence>
<dbReference type="InterPro" id="IPR006665">
    <property type="entry name" value="OmpA-like"/>
</dbReference>
<evidence type="ECO:0000256" key="4">
    <source>
        <dbReference type="ARBA" id="ARBA00022692"/>
    </source>
</evidence>
<evidence type="ECO:0000313" key="16">
    <source>
        <dbReference type="EMBL" id="QHH12900.1"/>
    </source>
</evidence>
<dbReference type="InterPro" id="IPR011250">
    <property type="entry name" value="OMP/PagP_B-barrel"/>
</dbReference>
<feature type="domain" description="OmpA-like" evidence="12">
    <location>
        <begin position="203"/>
        <end position="318"/>
    </location>
</feature>
<evidence type="ECO:0000256" key="6">
    <source>
        <dbReference type="ARBA" id="ARBA00023065"/>
    </source>
</evidence>
<dbReference type="InterPro" id="IPR050330">
    <property type="entry name" value="Bact_OuterMem_StrucFunc"/>
</dbReference>
<evidence type="ECO:0000313" key="18">
    <source>
        <dbReference type="Proteomes" id="UP000555836"/>
    </source>
</evidence>
<dbReference type="InterPro" id="IPR027385">
    <property type="entry name" value="Beta-barrel_OMP"/>
</dbReference>
<evidence type="ECO:0000256" key="8">
    <source>
        <dbReference type="ARBA" id="ARBA00023136"/>
    </source>
</evidence>
<dbReference type="PRINTS" id="PR01021">
    <property type="entry name" value="OMPADOMAIN"/>
</dbReference>
<dbReference type="Pfam" id="PF00691">
    <property type="entry name" value="OmpA"/>
    <property type="match status" value="1"/>
</dbReference>
<dbReference type="EMBL" id="JABCLD010000333">
    <property type="protein sequence ID" value="NMU24539.1"/>
    <property type="molecule type" value="Genomic_DNA"/>
</dbReference>
<dbReference type="EMBL" id="AP014859">
    <property type="protein sequence ID" value="BAX56754.1"/>
    <property type="molecule type" value="Genomic_DNA"/>
</dbReference>
<evidence type="ECO:0000256" key="2">
    <source>
        <dbReference type="ARBA" id="ARBA00022448"/>
    </source>
</evidence>
<proteinExistence type="predicted"/>
<gene>
    <name evidence="16" type="ORF">EHC69_26820</name>
    <name evidence="15" type="ORF">HKB21_02760</name>
</gene>
<feature type="chain" id="PRO_5014278189" evidence="11">
    <location>
        <begin position="24"/>
        <end position="327"/>
    </location>
</feature>
<keyword evidence="3" id="KW-1134">Transmembrane beta strand</keyword>
<keyword evidence="4" id="KW-0812">Transmembrane</keyword>
<sequence length="327" mass="36241">MKKIALLVSMALASGALSNLAQAETYIGGKLGYSDFNDACYLNEPCDDESFAVSGHIGYNFNKYVAAEYGVDYLGDFTTNYNHPGLNTVDGEMWALTLAPKFNLPLSDTWNLFAKIGGAYMMAGDEKDFIPTGSLGAEYKIDENWSLRAEYQRYQDMSDNVIDNLDSDYFGIGFNYTFSTEEASVAPAPVEDVIESRPVTQVIDHDYPMQTKTVQFDLEGSTLKDTTPVTETVELMNTYPQARVEITGYSDTTGSDAYNQQLTEKRAQSVADQFKAQGIADERMTVRGLGEANPVATNETRQGRKANRRVEIVVPAFQYQTTEQVAE</sequence>
<dbReference type="Gene3D" id="2.40.160.20">
    <property type="match status" value="1"/>
</dbReference>
<geneLocation type="plasmid" evidence="17">
    <name>pvpsd2016-1</name>
</geneLocation>
<keyword evidence="2" id="KW-0813">Transport</keyword>
<dbReference type="InterPro" id="IPR006664">
    <property type="entry name" value="OMP_bac"/>
</dbReference>
<reference evidence="15 18" key="3">
    <citation type="submission" date="2020-04" db="EMBL/GenBank/DDBJ databases">
        <title>Whole-genome sequencing of Vibrio spp. from China reveals different genetic environments of blaCTX-M-14 among diverse lineages.</title>
        <authorList>
            <person name="Zheng Z."/>
            <person name="Ye L."/>
            <person name="Chen S."/>
        </authorList>
    </citation>
    <scope>NUCLEOTIDE SEQUENCE [LARGE SCALE GENOMIC DNA]</scope>
    <source>
        <strain evidence="15 18">Vb0574</strain>
    </source>
</reference>
<evidence type="ECO:0000256" key="7">
    <source>
        <dbReference type="ARBA" id="ARBA00023114"/>
    </source>
</evidence>
<dbReference type="GO" id="GO:0009279">
    <property type="term" value="C:cell outer membrane"/>
    <property type="evidence" value="ECO:0007669"/>
    <property type="project" value="UniProtKB-SubCell"/>
</dbReference>
<geneLocation type="plasmid" evidence="13">
    <name>pVP2HP</name>
</geneLocation>
<evidence type="ECO:0000256" key="11">
    <source>
        <dbReference type="SAM" id="SignalP"/>
    </source>
</evidence>
<keyword evidence="9" id="KW-0998">Cell outer membrane</keyword>
<comment type="subcellular location">
    <subcellularLocation>
        <location evidence="1">Cell outer membrane</location>
        <topology evidence="1">Multi-pass membrane protein</topology>
    </subcellularLocation>
</comment>
<dbReference type="EMBL" id="CP034300">
    <property type="protein sequence ID" value="QHH12900.1"/>
    <property type="molecule type" value="Genomic_DNA"/>
</dbReference>
<evidence type="ECO:0000313" key="15">
    <source>
        <dbReference type="EMBL" id="NMU24539.1"/>
    </source>
</evidence>
<dbReference type="GO" id="GO:0046930">
    <property type="term" value="C:pore complex"/>
    <property type="evidence" value="ECO:0007669"/>
    <property type="project" value="UniProtKB-KW"/>
</dbReference>
<organism evidence="14">
    <name type="scientific">Vibrio parahaemolyticus</name>
    <dbReference type="NCBI Taxonomy" id="670"/>
    <lineage>
        <taxon>Bacteria</taxon>
        <taxon>Pseudomonadati</taxon>
        <taxon>Pseudomonadota</taxon>
        <taxon>Gammaproteobacteria</taxon>
        <taxon>Vibrionales</taxon>
        <taxon>Vibrionaceae</taxon>
        <taxon>Vibrio</taxon>
    </lineage>
</organism>
<evidence type="ECO:0000256" key="3">
    <source>
        <dbReference type="ARBA" id="ARBA00022452"/>
    </source>
</evidence>
<keyword evidence="14" id="KW-0614">Plasmid</keyword>
<keyword evidence="5 11" id="KW-0732">Signal</keyword>
<dbReference type="GO" id="GO:0006811">
    <property type="term" value="P:monoatomic ion transport"/>
    <property type="evidence" value="ECO:0007669"/>
    <property type="project" value="UniProtKB-KW"/>
</dbReference>
<keyword evidence="8 10" id="KW-0472">Membrane</keyword>
<dbReference type="GO" id="GO:0015288">
    <property type="term" value="F:porin activity"/>
    <property type="evidence" value="ECO:0007669"/>
    <property type="project" value="UniProtKB-KW"/>
</dbReference>
<dbReference type="CDD" id="cd07185">
    <property type="entry name" value="OmpA_C-like"/>
    <property type="match status" value="1"/>
</dbReference>
<dbReference type="SUPFAM" id="SSF103088">
    <property type="entry name" value="OmpA-like"/>
    <property type="match status" value="1"/>
</dbReference>
<dbReference type="AlphaFoldDB" id="A0A1Y1BAV0"/>
<dbReference type="SMR" id="A0A1Y1BAV0"/>